<dbReference type="PANTHER" id="PTHR36336:SF1">
    <property type="entry name" value="OS09G0560400 PROTEIN"/>
    <property type="match status" value="1"/>
</dbReference>
<protein>
    <submittedName>
        <fullName evidence="3">Uncharacterized protein</fullName>
    </submittedName>
</protein>
<evidence type="ECO:0000256" key="1">
    <source>
        <dbReference type="SAM" id="MobiDB-lite"/>
    </source>
</evidence>
<keyword evidence="4" id="KW-1185">Reference proteome</keyword>
<keyword evidence="2" id="KW-0812">Transmembrane</keyword>
<sequence>MMQRPMTDFAPKPASSHPDRSIDRVRERERDGGAEAMGLRWWVVALTLASRWCIPAEGGGGGRDEEERERGRSLLGFTEAKGNASYQCSPAGACLPCQHSEKNDEKYHCSETGYHVPLKCTEIKYSDKEENKNKVNRRLSSLPKHPTIVQKHLFDAINNYKVRKLLDDSVKQEVGNQSYITYRSCVPVIGEEKLSVFGFEVIMVGLLLISGPVVYLRQKRISLPGVGFMKIPAIVPRL</sequence>
<proteinExistence type="predicted"/>
<keyword evidence="2" id="KW-0472">Membrane</keyword>
<feature type="transmembrane region" description="Helical" evidence="2">
    <location>
        <begin position="194"/>
        <end position="216"/>
    </location>
</feature>
<feature type="compositionally biased region" description="Basic and acidic residues" evidence="1">
    <location>
        <begin position="17"/>
        <end position="29"/>
    </location>
</feature>
<dbReference type="Proteomes" id="UP001055439">
    <property type="component" value="Chromosome 8"/>
</dbReference>
<name>A0A9E7KNG9_9LILI</name>
<reference evidence="3" key="1">
    <citation type="submission" date="2022-05" db="EMBL/GenBank/DDBJ databases">
        <title>The Musa troglodytarum L. genome provides insights into the mechanism of non-climacteric behaviour and enrichment of carotenoids.</title>
        <authorList>
            <person name="Wang J."/>
        </authorList>
    </citation>
    <scope>NUCLEOTIDE SEQUENCE</scope>
    <source>
        <tissue evidence="3">Leaf</tissue>
    </source>
</reference>
<accession>A0A9E7KNG9</accession>
<evidence type="ECO:0000256" key="2">
    <source>
        <dbReference type="SAM" id="Phobius"/>
    </source>
</evidence>
<dbReference type="EMBL" id="CP097510">
    <property type="protein sequence ID" value="URE23721.1"/>
    <property type="molecule type" value="Genomic_DNA"/>
</dbReference>
<evidence type="ECO:0000313" key="4">
    <source>
        <dbReference type="Proteomes" id="UP001055439"/>
    </source>
</evidence>
<keyword evidence="2" id="KW-1133">Transmembrane helix</keyword>
<organism evidence="3 4">
    <name type="scientific">Musa troglodytarum</name>
    <name type="common">fe'i banana</name>
    <dbReference type="NCBI Taxonomy" id="320322"/>
    <lineage>
        <taxon>Eukaryota</taxon>
        <taxon>Viridiplantae</taxon>
        <taxon>Streptophyta</taxon>
        <taxon>Embryophyta</taxon>
        <taxon>Tracheophyta</taxon>
        <taxon>Spermatophyta</taxon>
        <taxon>Magnoliopsida</taxon>
        <taxon>Liliopsida</taxon>
        <taxon>Zingiberales</taxon>
        <taxon>Musaceae</taxon>
        <taxon>Musa</taxon>
    </lineage>
</organism>
<gene>
    <name evidence="3" type="ORF">MUK42_17657</name>
</gene>
<dbReference type="PANTHER" id="PTHR36336">
    <property type="entry name" value="OS09G0560400 PROTEIN"/>
    <property type="match status" value="1"/>
</dbReference>
<dbReference type="OrthoDB" id="2019675at2759"/>
<dbReference type="AlphaFoldDB" id="A0A9E7KNG9"/>
<feature type="region of interest" description="Disordered" evidence="1">
    <location>
        <begin position="1"/>
        <end position="29"/>
    </location>
</feature>
<evidence type="ECO:0000313" key="3">
    <source>
        <dbReference type="EMBL" id="URE23721.1"/>
    </source>
</evidence>